<evidence type="ECO:0000313" key="5">
    <source>
        <dbReference type="Proteomes" id="UP000464718"/>
    </source>
</evidence>
<protein>
    <submittedName>
        <fullName evidence="3">Uncharacterized protein</fullName>
    </submittedName>
</protein>
<sequence>MPESSLVHFSLIDGQRSHPLDTGYTIPDLFFERTAALDLSNIKTGV</sequence>
<organism evidence="3 4">
    <name type="scientific">Vibrio parahaemolyticus</name>
    <dbReference type="NCBI Taxonomy" id="670"/>
    <lineage>
        <taxon>Bacteria</taxon>
        <taxon>Pseudomonadati</taxon>
        <taxon>Pseudomonadota</taxon>
        <taxon>Gammaproteobacteria</taxon>
        <taxon>Vibrionales</taxon>
        <taxon>Vibrionaceae</taxon>
        <taxon>Vibrio</taxon>
    </lineage>
</organism>
<evidence type="ECO:0000313" key="3">
    <source>
        <dbReference type="EMBL" id="TXN13420.1"/>
    </source>
</evidence>
<reference evidence="2 5" key="2">
    <citation type="submission" date="2018-12" db="EMBL/GenBank/DDBJ databases">
        <title>Genomic insights into the evolutionary origins and pathogenicity of five Vibrio parahaemolyticus strains isolated from the shrimp with acute hepatopancreatic necrosis disease (AHPND).</title>
        <authorList>
            <person name="Yang Q."/>
            <person name="Dong X."/>
            <person name="Xie G."/>
            <person name="Fu S."/>
            <person name="Zou P."/>
            <person name="Sun J."/>
            <person name="Wang Y."/>
            <person name="Huang J."/>
        </authorList>
    </citation>
    <scope>NUCLEOTIDE SEQUENCE [LARGE SCALE GENOMIC DNA]</scope>
    <source>
        <strain evidence="2 5">20160303005-1</strain>
    </source>
</reference>
<evidence type="ECO:0000313" key="2">
    <source>
        <dbReference type="EMBL" id="QHH10652.1"/>
    </source>
</evidence>
<dbReference type="EMBL" id="DACQKT010000020">
    <property type="protein sequence ID" value="HAS6679888.1"/>
    <property type="molecule type" value="Genomic_DNA"/>
</dbReference>
<evidence type="ECO:0000313" key="1">
    <source>
        <dbReference type="EMBL" id="HAS6679888.1"/>
    </source>
</evidence>
<gene>
    <name evidence="2" type="ORF">EHC69_15545</name>
    <name evidence="3" type="ORF">FVP01_23780</name>
    <name evidence="1" type="ORF">I7278_24190</name>
</gene>
<reference evidence="1" key="4">
    <citation type="submission" date="2019-12" db="EMBL/GenBank/DDBJ databases">
        <authorList>
            <consortium name="NCBI Pathogen Detection Project"/>
        </authorList>
    </citation>
    <scope>NUCLEOTIDE SEQUENCE</scope>
    <source>
        <strain evidence="1">1930</strain>
    </source>
</reference>
<name>A0A7Z2MUH0_VIBPH</name>
<accession>A0A7Z2MUH0</accession>
<dbReference type="Proteomes" id="UP000856022">
    <property type="component" value="Unassembled WGS sequence"/>
</dbReference>
<proteinExistence type="predicted"/>
<evidence type="ECO:0000313" key="4">
    <source>
        <dbReference type="Proteomes" id="UP000321504"/>
    </source>
</evidence>
<dbReference type="Proteomes" id="UP000464718">
    <property type="component" value="Chromosome i"/>
</dbReference>
<dbReference type="Proteomes" id="UP000321504">
    <property type="component" value="Unassembled WGS sequence"/>
</dbReference>
<dbReference type="EMBL" id="CP034298">
    <property type="protein sequence ID" value="QHH10652.1"/>
    <property type="molecule type" value="Genomic_DNA"/>
</dbReference>
<reference evidence="3 4" key="3">
    <citation type="submission" date="2019-08" db="EMBL/GenBank/DDBJ databases">
        <title>Emerging of two pre-pandemic pathogenic O4:KUT lineages of Vibrio parahaemolyticus in coastal eastern China.</title>
        <authorList>
            <person name="Yu H."/>
        </authorList>
    </citation>
    <scope>NUCLEOTIDE SEQUENCE [LARGE SCALE GENOMIC DNA]</scope>
    <source>
        <strain evidence="3 4">HZ17-383</strain>
    </source>
</reference>
<dbReference type="EMBL" id="VRMQ01000013">
    <property type="protein sequence ID" value="TXN13420.1"/>
    <property type="molecule type" value="Genomic_DNA"/>
</dbReference>
<dbReference type="AlphaFoldDB" id="A0A7Z2MUH0"/>
<reference evidence="1" key="1">
    <citation type="journal article" date="2018" name="Genome Biol.">
        <title>SKESA: strategic k-mer extension for scrupulous assemblies.</title>
        <authorList>
            <person name="Souvorov A."/>
            <person name="Agarwala R."/>
            <person name="Lipman D.J."/>
        </authorList>
    </citation>
    <scope>NUCLEOTIDE SEQUENCE</scope>
    <source>
        <strain evidence="1">1930</strain>
    </source>
</reference>